<dbReference type="RefSeq" id="WP_017740874.1">
    <property type="nucleotide sequence ID" value="NZ_KQ976356.1"/>
</dbReference>
<organism evidence="2 3">
    <name type="scientific">Scytonema hofmannii PCC 7110</name>
    <dbReference type="NCBI Taxonomy" id="128403"/>
    <lineage>
        <taxon>Bacteria</taxon>
        <taxon>Bacillati</taxon>
        <taxon>Cyanobacteriota</taxon>
        <taxon>Cyanophyceae</taxon>
        <taxon>Nostocales</taxon>
        <taxon>Scytonemataceae</taxon>
        <taxon>Scytonema</taxon>
    </lineage>
</organism>
<feature type="coiled-coil region" evidence="1">
    <location>
        <begin position="3"/>
        <end position="38"/>
    </location>
</feature>
<dbReference type="OrthoDB" id="533336at2"/>
<evidence type="ECO:0000313" key="2">
    <source>
        <dbReference type="EMBL" id="KYC34614.1"/>
    </source>
</evidence>
<dbReference type="EMBL" id="ANNX02000078">
    <property type="protein sequence ID" value="KYC34614.1"/>
    <property type="molecule type" value="Genomic_DNA"/>
</dbReference>
<proteinExistence type="predicted"/>
<comment type="caution">
    <text evidence="2">The sequence shown here is derived from an EMBL/GenBank/DDBJ whole genome shotgun (WGS) entry which is preliminary data.</text>
</comment>
<keyword evidence="1" id="KW-0175">Coiled coil</keyword>
<dbReference type="Proteomes" id="UP000076925">
    <property type="component" value="Unassembled WGS sequence"/>
</dbReference>
<protein>
    <recommendedName>
        <fullName evidence="4">Transposase</fullName>
    </recommendedName>
</protein>
<dbReference type="AlphaFoldDB" id="A0A139WQB3"/>
<feature type="coiled-coil region" evidence="1">
    <location>
        <begin position="95"/>
        <end position="167"/>
    </location>
</feature>
<reference evidence="2 3" key="1">
    <citation type="journal article" date="2013" name="Genome Biol. Evol.">
        <title>Genomes of Stigonematalean cyanobacteria (subsection V) and the evolution of oxygenic photosynthesis from prokaryotes to plastids.</title>
        <authorList>
            <person name="Dagan T."/>
            <person name="Roettger M."/>
            <person name="Stucken K."/>
            <person name="Landan G."/>
            <person name="Koch R."/>
            <person name="Major P."/>
            <person name="Gould S.B."/>
            <person name="Goremykin V.V."/>
            <person name="Rippka R."/>
            <person name="Tandeau de Marsac N."/>
            <person name="Gugger M."/>
            <person name="Lockhart P.J."/>
            <person name="Allen J.F."/>
            <person name="Brune I."/>
            <person name="Maus I."/>
            <person name="Puhler A."/>
            <person name="Martin W.F."/>
        </authorList>
    </citation>
    <scope>NUCLEOTIDE SEQUENCE [LARGE SCALE GENOMIC DNA]</scope>
    <source>
        <strain evidence="2 3">PCC 7110</strain>
    </source>
</reference>
<keyword evidence="3" id="KW-1185">Reference proteome</keyword>
<dbReference type="InterPro" id="IPR046229">
    <property type="entry name" value="TnpC-like"/>
</dbReference>
<evidence type="ECO:0000313" key="3">
    <source>
        <dbReference type="Proteomes" id="UP000076925"/>
    </source>
</evidence>
<name>A0A139WQB3_9CYAN</name>
<gene>
    <name evidence="2" type="ORF">WA1_51445</name>
</gene>
<sequence>MSKQNKEQRIARLSAATEQKKQEALVATEKAINKLQKEGKVISFKAVAREAQVSTSYLYKYPELKAKILQLREEQRYSGKRVIPVASERSKNRIISYLKNRIKDLEEEVAQLRYANESLAGKAFELSEYENTVVRFRQHNEKLNAELERLAEENTELKNKLACYNLTPQSKVTSIHSKNRQRTPYIPVPDSVKDELKNLKIKINSTLRTLIRQNPEEVVLEAIEALKYALNNQEVSNPSGWLNKAIKNRWKKPEDVLQPIQNNVQDESLELVFPEGFEEWYIQAIDSGFIVNESPIELPKNIKGELLVKVNRPNASGLPHSLMSWIEAKKMMDAESK</sequence>
<accession>A0A139WQB3</accession>
<dbReference type="STRING" id="128403.WA1_51445"/>
<dbReference type="Pfam" id="PF19776">
    <property type="entry name" value="DUF6262"/>
    <property type="match status" value="1"/>
</dbReference>
<evidence type="ECO:0008006" key="4">
    <source>
        <dbReference type="Google" id="ProtNLM"/>
    </source>
</evidence>
<evidence type="ECO:0000256" key="1">
    <source>
        <dbReference type="SAM" id="Coils"/>
    </source>
</evidence>